<dbReference type="PANTHER" id="PTHR24282:SF211">
    <property type="entry name" value="CYTOCHROME P450-RELATED"/>
    <property type="match status" value="1"/>
</dbReference>
<keyword evidence="5 10" id="KW-1133">Transmembrane helix</keyword>
<accession>A0ABP0X0I2</accession>
<evidence type="ECO:0000256" key="1">
    <source>
        <dbReference type="ARBA" id="ARBA00004370"/>
    </source>
</evidence>
<keyword evidence="12" id="KW-1185">Reference proteome</keyword>
<feature type="transmembrane region" description="Helical" evidence="10">
    <location>
        <begin position="39"/>
        <end position="57"/>
    </location>
</feature>
<proteinExistence type="inferred from homology"/>
<reference evidence="11" key="1">
    <citation type="submission" date="2024-02" db="EMBL/GenBank/DDBJ databases">
        <authorList>
            <consortium name="ELIXIR-Norway"/>
            <consortium name="Elixir Norway"/>
        </authorList>
    </citation>
    <scope>NUCLEOTIDE SEQUENCE</scope>
</reference>
<gene>
    <name evidence="11" type="ORF">CSSPJE1EN1_LOCUS18108</name>
</gene>
<organism evidence="11 12">
    <name type="scientific">Sphagnum jensenii</name>
    <dbReference type="NCBI Taxonomy" id="128206"/>
    <lineage>
        <taxon>Eukaryota</taxon>
        <taxon>Viridiplantae</taxon>
        <taxon>Streptophyta</taxon>
        <taxon>Embryophyta</taxon>
        <taxon>Bryophyta</taxon>
        <taxon>Sphagnophytina</taxon>
        <taxon>Sphagnopsida</taxon>
        <taxon>Sphagnales</taxon>
        <taxon>Sphagnaceae</taxon>
        <taxon>Sphagnum</taxon>
    </lineage>
</organism>
<dbReference type="SUPFAM" id="SSF48264">
    <property type="entry name" value="Cytochrome P450"/>
    <property type="match status" value="1"/>
</dbReference>
<dbReference type="EMBL" id="OZ020100">
    <property type="protein sequence ID" value="CAK9272630.1"/>
    <property type="molecule type" value="Genomic_DNA"/>
</dbReference>
<keyword evidence="3 10" id="KW-0812">Transmembrane</keyword>
<evidence type="ECO:0000256" key="8">
    <source>
        <dbReference type="ARBA" id="ARBA00023136"/>
    </source>
</evidence>
<dbReference type="InterPro" id="IPR001128">
    <property type="entry name" value="Cyt_P450"/>
</dbReference>
<dbReference type="Proteomes" id="UP001497444">
    <property type="component" value="Chromosome 5"/>
</dbReference>
<dbReference type="PANTHER" id="PTHR24282">
    <property type="entry name" value="CYTOCHROME P450 FAMILY MEMBER"/>
    <property type="match status" value="1"/>
</dbReference>
<dbReference type="InterPro" id="IPR050665">
    <property type="entry name" value="Cytochrome_P450_Monooxygen"/>
</dbReference>
<evidence type="ECO:0008006" key="13">
    <source>
        <dbReference type="Google" id="ProtNLM"/>
    </source>
</evidence>
<sequence>MLPYPLGFWQGLVQTMSIVRNLNTFKMGTIVELFQGVSIWWMLALVTISILITMVVCHKVHSLVTKFWWTPLKLRKTMEQQGWKGPKFCIFVGNIPEVFKFRKGELSKDVGIRNFDIMSRVHPQYILFSKKYGNKFFYNMGLDLVIMVTNPNLVKEILLDVGNYHKARPSTFGLSKLVGKSLLSMNGEEWANHRQVFAPAFRIELLKGLVNKITKSIISRLDIWEEKVQDGGGLMELDVHHEISIITTEVISHMLFSNNDEKTQQVFIQLKTLFEILRDQVTTNPFFYIPGYSILPTTNNRKMVNLAQQVDKTIKQIIQIRHAQAKANKTSYGDDLLGLMLTSMDGEKVGDVIKCQLSIQDVFNECKTFFLGGFETTSTFITWTTLLLAEYPEWQDHARKEILEVCGPNIEMDTSKLNQMKNVGMILNEVHRLFTILPRMIRVATNDTKLGDTFVPKGLMLEIPTFQIHHNPTLWGEDAMEFNPNRFAKGVSKACQDPQGFIPFSFGPRYCIGQNLAMLQSKLIVAKVLSRFQLSVSPNYIHNPQYLALLTPKFGVQLHVKKLPPSTSS</sequence>
<keyword evidence="6 9" id="KW-0560">Oxidoreductase</keyword>
<evidence type="ECO:0000313" key="11">
    <source>
        <dbReference type="EMBL" id="CAK9272630.1"/>
    </source>
</evidence>
<evidence type="ECO:0000256" key="6">
    <source>
        <dbReference type="ARBA" id="ARBA00023002"/>
    </source>
</evidence>
<evidence type="ECO:0000256" key="4">
    <source>
        <dbReference type="ARBA" id="ARBA00022723"/>
    </source>
</evidence>
<dbReference type="InterPro" id="IPR002401">
    <property type="entry name" value="Cyt_P450_E_grp-I"/>
</dbReference>
<keyword evidence="9" id="KW-0503">Monooxygenase</keyword>
<evidence type="ECO:0000256" key="3">
    <source>
        <dbReference type="ARBA" id="ARBA00022692"/>
    </source>
</evidence>
<evidence type="ECO:0000256" key="9">
    <source>
        <dbReference type="RuleBase" id="RU000461"/>
    </source>
</evidence>
<keyword evidence="2 9" id="KW-0349">Heme</keyword>
<dbReference type="Pfam" id="PF00067">
    <property type="entry name" value="p450"/>
    <property type="match status" value="1"/>
</dbReference>
<dbReference type="PRINTS" id="PR00385">
    <property type="entry name" value="P450"/>
</dbReference>
<comment type="similarity">
    <text evidence="9">Belongs to the cytochrome P450 family.</text>
</comment>
<name>A0ABP0X0I2_9BRYO</name>
<dbReference type="PRINTS" id="PR00463">
    <property type="entry name" value="EP450I"/>
</dbReference>
<dbReference type="PROSITE" id="PS00086">
    <property type="entry name" value="CYTOCHROME_P450"/>
    <property type="match status" value="1"/>
</dbReference>
<evidence type="ECO:0000313" key="12">
    <source>
        <dbReference type="Proteomes" id="UP001497444"/>
    </source>
</evidence>
<keyword evidence="8 10" id="KW-0472">Membrane</keyword>
<evidence type="ECO:0000256" key="5">
    <source>
        <dbReference type="ARBA" id="ARBA00022989"/>
    </source>
</evidence>
<comment type="subcellular location">
    <subcellularLocation>
        <location evidence="1">Membrane</location>
    </subcellularLocation>
</comment>
<evidence type="ECO:0000256" key="10">
    <source>
        <dbReference type="SAM" id="Phobius"/>
    </source>
</evidence>
<evidence type="ECO:0000256" key="2">
    <source>
        <dbReference type="ARBA" id="ARBA00022617"/>
    </source>
</evidence>
<keyword evidence="7 9" id="KW-0408">Iron</keyword>
<keyword evidence="4 9" id="KW-0479">Metal-binding</keyword>
<evidence type="ECO:0000256" key="7">
    <source>
        <dbReference type="ARBA" id="ARBA00023004"/>
    </source>
</evidence>
<dbReference type="Gene3D" id="1.10.630.10">
    <property type="entry name" value="Cytochrome P450"/>
    <property type="match status" value="1"/>
</dbReference>
<dbReference type="InterPro" id="IPR017972">
    <property type="entry name" value="Cyt_P450_CS"/>
</dbReference>
<dbReference type="InterPro" id="IPR036396">
    <property type="entry name" value="Cyt_P450_sf"/>
</dbReference>
<protein>
    <recommendedName>
        <fullName evidence="13">Cytochrome P450</fullName>
    </recommendedName>
</protein>